<proteinExistence type="predicted"/>
<organism evidence="1 2">
    <name type="scientific">Microbacterium phage Selwyn23</name>
    <dbReference type="NCBI Taxonomy" id="2836051"/>
    <lineage>
        <taxon>Viruses</taxon>
        <taxon>Duplodnaviria</taxon>
        <taxon>Heunggongvirae</taxon>
        <taxon>Uroviricota</taxon>
        <taxon>Caudoviricetes</taxon>
        <taxon>Hodgkinviridae</taxon>
        <taxon>Quhwahvirus</taxon>
        <taxon>Quhwahvirus pulchra</taxon>
        <taxon>Quhwahvirus kaihaidragon</taxon>
    </lineage>
</organism>
<reference evidence="1" key="1">
    <citation type="submission" date="2021-05" db="EMBL/GenBank/DDBJ databases">
        <authorList>
            <person name="Eivazova E.R."/>
            <person name="Feldman B.M."/>
            <person name="Brittain A.E."/>
            <person name="Briggs R.B."/>
            <person name="Conatser S.M."/>
            <person name="Sterkel E.S."/>
            <person name="Terry A.M."/>
            <person name="Richardson W.C."/>
            <person name="Dismukes D.C."/>
            <person name="Pratt R.A."/>
            <person name="McCormick K.P."/>
            <person name="Stone A."/>
            <person name="Venbakkam A.K."/>
            <person name="Zack K.M."/>
            <person name="Garlena R.A."/>
            <person name="Russell D.A."/>
            <person name="Jacobs-Sera D."/>
            <person name="Hatfull G.F."/>
        </authorList>
    </citation>
    <scope>NUCLEOTIDE SEQUENCE</scope>
</reference>
<name>A0A8F3EBN4_9CAUD</name>
<sequence>MSADGSHTHNPCCSSHGVDMTCDDYRRTHFVQVRPCCQDDQSILTGALTSSEWRDFQSIPDQGYSHRHWVDAKIAQRVNATLRAVMALVVEHEDRERHNATVPLNRLSDLRPEPSAAEYRAAIQQALDTAAGTNRG</sequence>
<dbReference type="EMBL" id="MZ150792">
    <property type="protein sequence ID" value="QWY84871.1"/>
    <property type="molecule type" value="Genomic_DNA"/>
</dbReference>
<dbReference type="Proteomes" id="UP000693742">
    <property type="component" value="Segment"/>
</dbReference>
<evidence type="ECO:0000313" key="1">
    <source>
        <dbReference type="EMBL" id="QWY84871.1"/>
    </source>
</evidence>
<accession>A0A8F3EBN4</accession>
<protein>
    <submittedName>
        <fullName evidence="1">Uncharacterized protein</fullName>
    </submittedName>
</protein>
<evidence type="ECO:0000313" key="2">
    <source>
        <dbReference type="Proteomes" id="UP000693742"/>
    </source>
</evidence>
<gene>
    <name evidence="1" type="primary">91</name>
    <name evidence="1" type="ORF">SEA_SELWYN23_91</name>
</gene>